<reference evidence="2" key="1">
    <citation type="journal article" date="2022" name="Mol. Ecol. Resour.">
        <title>The genomes of chicory, endive, great burdock and yacon provide insights into Asteraceae palaeo-polyploidization history and plant inulin production.</title>
        <authorList>
            <person name="Fan W."/>
            <person name="Wang S."/>
            <person name="Wang H."/>
            <person name="Wang A."/>
            <person name="Jiang F."/>
            <person name="Liu H."/>
            <person name="Zhao H."/>
            <person name="Xu D."/>
            <person name="Zhang Y."/>
        </authorList>
    </citation>
    <scope>NUCLEOTIDE SEQUENCE [LARGE SCALE GENOMIC DNA]</scope>
    <source>
        <strain evidence="2">cv. Yunnan</strain>
    </source>
</reference>
<name>A0ACB9KBN1_9ASTR</name>
<comment type="caution">
    <text evidence="1">The sequence shown here is derived from an EMBL/GenBank/DDBJ whole genome shotgun (WGS) entry which is preliminary data.</text>
</comment>
<evidence type="ECO:0000313" key="2">
    <source>
        <dbReference type="Proteomes" id="UP001056120"/>
    </source>
</evidence>
<sequence>MKTFHLCAPDPRLHSRPIFTVSKISEPTNTADPISSTPPDEPTPEKTQLTPAPETPAARPPDATSIKRLLFETMSSSHPPASATTHEPVTAFRSMLSMTESQPPRGHTTAALCVTPHPIFPKR</sequence>
<protein>
    <submittedName>
        <fullName evidence="1">Uncharacterized protein</fullName>
    </submittedName>
</protein>
<organism evidence="1 2">
    <name type="scientific">Smallanthus sonchifolius</name>
    <dbReference type="NCBI Taxonomy" id="185202"/>
    <lineage>
        <taxon>Eukaryota</taxon>
        <taxon>Viridiplantae</taxon>
        <taxon>Streptophyta</taxon>
        <taxon>Embryophyta</taxon>
        <taxon>Tracheophyta</taxon>
        <taxon>Spermatophyta</taxon>
        <taxon>Magnoliopsida</taxon>
        <taxon>eudicotyledons</taxon>
        <taxon>Gunneridae</taxon>
        <taxon>Pentapetalae</taxon>
        <taxon>asterids</taxon>
        <taxon>campanulids</taxon>
        <taxon>Asterales</taxon>
        <taxon>Asteraceae</taxon>
        <taxon>Asteroideae</taxon>
        <taxon>Heliantheae alliance</taxon>
        <taxon>Millerieae</taxon>
        <taxon>Smallanthus</taxon>
    </lineage>
</organism>
<dbReference type="EMBL" id="CM042018">
    <property type="protein sequence ID" value="KAI3829662.1"/>
    <property type="molecule type" value="Genomic_DNA"/>
</dbReference>
<proteinExistence type="predicted"/>
<accession>A0ACB9KBN1</accession>
<dbReference type="Proteomes" id="UP001056120">
    <property type="component" value="Linkage Group LG01"/>
</dbReference>
<reference evidence="1 2" key="2">
    <citation type="journal article" date="2022" name="Mol. Ecol. Resour.">
        <title>The genomes of chicory, endive, great burdock and yacon provide insights into Asteraceae paleo-polyploidization history and plant inulin production.</title>
        <authorList>
            <person name="Fan W."/>
            <person name="Wang S."/>
            <person name="Wang H."/>
            <person name="Wang A."/>
            <person name="Jiang F."/>
            <person name="Liu H."/>
            <person name="Zhao H."/>
            <person name="Xu D."/>
            <person name="Zhang Y."/>
        </authorList>
    </citation>
    <scope>NUCLEOTIDE SEQUENCE [LARGE SCALE GENOMIC DNA]</scope>
    <source>
        <strain evidence="2">cv. Yunnan</strain>
        <tissue evidence="1">Leaves</tissue>
    </source>
</reference>
<gene>
    <name evidence="1" type="ORF">L1987_03789</name>
</gene>
<evidence type="ECO:0000313" key="1">
    <source>
        <dbReference type="EMBL" id="KAI3829662.1"/>
    </source>
</evidence>
<keyword evidence="2" id="KW-1185">Reference proteome</keyword>